<keyword evidence="2" id="KW-1185">Reference proteome</keyword>
<dbReference type="EMBL" id="JARK01001367">
    <property type="protein sequence ID" value="EYC17034.1"/>
    <property type="molecule type" value="Genomic_DNA"/>
</dbReference>
<comment type="caution">
    <text evidence="1">The sequence shown here is derived from an EMBL/GenBank/DDBJ whole genome shotgun (WGS) entry which is preliminary data.</text>
</comment>
<evidence type="ECO:0000313" key="1">
    <source>
        <dbReference type="EMBL" id="EYC17034.1"/>
    </source>
</evidence>
<proteinExistence type="predicted"/>
<accession>A0A016UNT8</accession>
<reference evidence="2" key="1">
    <citation type="journal article" date="2015" name="Nat. Genet.">
        <title>The genome and transcriptome of the zoonotic hookworm Ancylostoma ceylanicum identify infection-specific gene families.</title>
        <authorList>
            <person name="Schwarz E.M."/>
            <person name="Hu Y."/>
            <person name="Antoshechkin I."/>
            <person name="Miller M.M."/>
            <person name="Sternberg P.W."/>
            <person name="Aroian R.V."/>
        </authorList>
    </citation>
    <scope>NUCLEOTIDE SEQUENCE</scope>
    <source>
        <strain evidence="2">HY135</strain>
    </source>
</reference>
<organism evidence="1 2">
    <name type="scientific">Ancylostoma ceylanicum</name>
    <dbReference type="NCBI Taxonomy" id="53326"/>
    <lineage>
        <taxon>Eukaryota</taxon>
        <taxon>Metazoa</taxon>
        <taxon>Ecdysozoa</taxon>
        <taxon>Nematoda</taxon>
        <taxon>Chromadorea</taxon>
        <taxon>Rhabditida</taxon>
        <taxon>Rhabditina</taxon>
        <taxon>Rhabditomorpha</taxon>
        <taxon>Strongyloidea</taxon>
        <taxon>Ancylostomatidae</taxon>
        <taxon>Ancylostomatinae</taxon>
        <taxon>Ancylostoma</taxon>
    </lineage>
</organism>
<dbReference type="AlphaFoldDB" id="A0A016UNT8"/>
<protein>
    <submittedName>
        <fullName evidence="1">Uncharacterized protein</fullName>
    </submittedName>
</protein>
<dbReference type="Proteomes" id="UP000024635">
    <property type="component" value="Unassembled WGS sequence"/>
</dbReference>
<gene>
    <name evidence="1" type="primary">Acey_s0031.g2241</name>
    <name evidence="1" type="ORF">Y032_0031g2241</name>
</gene>
<name>A0A016UNT8_9BILA</name>
<evidence type="ECO:0000313" key="2">
    <source>
        <dbReference type="Proteomes" id="UP000024635"/>
    </source>
</evidence>
<sequence length="157" mass="17889">MRGTNRSIDTLRSYYVEPLGNPYRLGPFDRYCGGLAYQHPPDQYGIDSADPSGYQSLSSFSVNRWRSLRMQTTVTDPILFWAIRLDTSHSILLFPLPVAFLLDTSHLLYLFFCVATPSDSSHNPDLGGKRQNYVDRLVLRFLFGIKVESCRAFANEV</sequence>